<comment type="caution">
    <text evidence="1">The sequence shown here is derived from an EMBL/GenBank/DDBJ whole genome shotgun (WGS) entry which is preliminary data.</text>
</comment>
<evidence type="ECO:0000313" key="2">
    <source>
        <dbReference type="Proteomes" id="UP000780801"/>
    </source>
</evidence>
<evidence type="ECO:0000313" key="1">
    <source>
        <dbReference type="EMBL" id="KAF9539157.1"/>
    </source>
</evidence>
<accession>A0A9P6F0S0</accession>
<dbReference type="AlphaFoldDB" id="A0A9P6F0S0"/>
<dbReference type="OrthoDB" id="71307at2759"/>
<sequence length="73" mass="8132">MSKTLECCDNCIGRERKRAHRRKESQKLPGSLSAIPIFGSVNVKSSTSLADEPVPPTPTDLAEYLAWEKSRIM</sequence>
<keyword evidence="2" id="KW-1185">Reference proteome</keyword>
<dbReference type="Proteomes" id="UP000780801">
    <property type="component" value="Unassembled WGS sequence"/>
</dbReference>
<dbReference type="EMBL" id="JAABOA010007648">
    <property type="protein sequence ID" value="KAF9539157.1"/>
    <property type="molecule type" value="Genomic_DNA"/>
</dbReference>
<organism evidence="1 2">
    <name type="scientific">Lunasporangiospora selenospora</name>
    <dbReference type="NCBI Taxonomy" id="979761"/>
    <lineage>
        <taxon>Eukaryota</taxon>
        <taxon>Fungi</taxon>
        <taxon>Fungi incertae sedis</taxon>
        <taxon>Mucoromycota</taxon>
        <taxon>Mortierellomycotina</taxon>
        <taxon>Mortierellomycetes</taxon>
        <taxon>Mortierellales</taxon>
        <taxon>Mortierellaceae</taxon>
        <taxon>Lunasporangiospora</taxon>
    </lineage>
</organism>
<protein>
    <submittedName>
        <fullName evidence="1">Uncharacterized protein</fullName>
    </submittedName>
</protein>
<reference evidence="1" key="1">
    <citation type="journal article" date="2020" name="Fungal Divers.">
        <title>Resolving the Mortierellaceae phylogeny through synthesis of multi-gene phylogenetics and phylogenomics.</title>
        <authorList>
            <person name="Vandepol N."/>
            <person name="Liber J."/>
            <person name="Desiro A."/>
            <person name="Na H."/>
            <person name="Kennedy M."/>
            <person name="Barry K."/>
            <person name="Grigoriev I.V."/>
            <person name="Miller A.N."/>
            <person name="O'Donnell K."/>
            <person name="Stajich J.E."/>
            <person name="Bonito G."/>
        </authorList>
    </citation>
    <scope>NUCLEOTIDE SEQUENCE</scope>
    <source>
        <strain evidence="1">KOD1015</strain>
    </source>
</reference>
<proteinExistence type="predicted"/>
<gene>
    <name evidence="1" type="ORF">BGW38_009955</name>
</gene>
<name>A0A9P6F0S0_9FUNG</name>
<feature type="non-terminal residue" evidence="1">
    <location>
        <position position="73"/>
    </location>
</feature>